<comment type="caution">
    <text evidence="8">The sequence shown here is derived from an EMBL/GenBank/DDBJ whole genome shotgun (WGS) entry which is preliminary data.</text>
</comment>
<keyword evidence="4" id="KW-0472">Membrane</keyword>
<dbReference type="PANTHER" id="PTHR30429">
    <property type="entry name" value="D-METHIONINE-BINDING LIPOPROTEIN METQ"/>
    <property type="match status" value="1"/>
</dbReference>
<dbReference type="PANTHER" id="PTHR30429:SF0">
    <property type="entry name" value="METHIONINE-BINDING LIPOPROTEIN METQ"/>
    <property type="match status" value="1"/>
</dbReference>
<evidence type="ECO:0000256" key="5">
    <source>
        <dbReference type="ARBA" id="ARBA00023139"/>
    </source>
</evidence>
<evidence type="ECO:0000256" key="4">
    <source>
        <dbReference type="ARBA" id="ARBA00023136"/>
    </source>
</evidence>
<dbReference type="Gene3D" id="3.40.190.10">
    <property type="entry name" value="Periplasmic binding protein-like II"/>
    <property type="match status" value="2"/>
</dbReference>
<evidence type="ECO:0000256" key="7">
    <source>
        <dbReference type="PIRSR" id="PIRSR002854-1"/>
    </source>
</evidence>
<dbReference type="EMBL" id="VFQC01000001">
    <property type="protein sequence ID" value="TQN31226.1"/>
    <property type="molecule type" value="Genomic_DNA"/>
</dbReference>
<dbReference type="Pfam" id="PF03180">
    <property type="entry name" value="Lipoprotein_9"/>
    <property type="match status" value="1"/>
</dbReference>
<accession>A0A543NH98</accession>
<keyword evidence="3" id="KW-0732">Signal</keyword>
<keyword evidence="5" id="KW-0564">Palmitate</keyword>
<dbReference type="SUPFAM" id="SSF53850">
    <property type="entry name" value="Periplasmic binding protein-like II"/>
    <property type="match status" value="1"/>
</dbReference>
<evidence type="ECO:0000256" key="3">
    <source>
        <dbReference type="ARBA" id="ARBA00022729"/>
    </source>
</evidence>
<evidence type="ECO:0000256" key="1">
    <source>
        <dbReference type="ARBA" id="ARBA00004635"/>
    </source>
</evidence>
<dbReference type="Proteomes" id="UP000317422">
    <property type="component" value="Unassembled WGS sequence"/>
</dbReference>
<reference evidence="8 9" key="1">
    <citation type="submission" date="2019-06" db="EMBL/GenBank/DDBJ databases">
        <title>Sequencing the genomes of 1000 actinobacteria strains.</title>
        <authorList>
            <person name="Klenk H.-P."/>
        </authorList>
    </citation>
    <scope>NUCLEOTIDE SEQUENCE [LARGE SCALE GENOMIC DNA]</scope>
    <source>
        <strain evidence="8 9">DSM 45015</strain>
    </source>
</reference>
<evidence type="ECO:0000313" key="9">
    <source>
        <dbReference type="Proteomes" id="UP000317422"/>
    </source>
</evidence>
<organism evidence="8 9">
    <name type="scientific">Haloactinospora alba</name>
    <dbReference type="NCBI Taxonomy" id="405555"/>
    <lineage>
        <taxon>Bacteria</taxon>
        <taxon>Bacillati</taxon>
        <taxon>Actinomycetota</taxon>
        <taxon>Actinomycetes</taxon>
        <taxon>Streptosporangiales</taxon>
        <taxon>Nocardiopsidaceae</taxon>
        <taxon>Haloactinospora</taxon>
    </lineage>
</organism>
<evidence type="ECO:0000256" key="2">
    <source>
        <dbReference type="ARBA" id="ARBA00008973"/>
    </source>
</evidence>
<evidence type="ECO:0000313" key="8">
    <source>
        <dbReference type="EMBL" id="TQN31226.1"/>
    </source>
</evidence>
<proteinExistence type="inferred from homology"/>
<sequence length="308" mass="32880">MSLQPGRLRPLDGPALAVQDDERRERHVRTIWAIAGAAGLVVSLVACGSPSEQASSDGSADGDSTTVTVGATPVPQAQILEFVRDELAADAGLDLEIVEFTDYNQPNTALTEGELDANYFQHKPFLEEYLDGNPEADLSYVGNVHLEAFGLYSEELEKVSGLEEGDKVAVPNDGSNMGRALKLLEDQDLITLEDGAGDTASKKDIAENPRDLQITPVEAAQLPRSLPDVDAAVINGNFALEASIPAEANTLAQENTEDNPYANGLVVPASDTDAPAVTELNELLHSDEVKDYMQEQWDGVVIPLGGEN</sequence>
<dbReference type="PIRSF" id="PIRSF002854">
    <property type="entry name" value="MetQ"/>
    <property type="match status" value="1"/>
</dbReference>
<comment type="similarity">
    <text evidence="2">Belongs to the NlpA lipoprotein family.</text>
</comment>
<comment type="subcellular location">
    <subcellularLocation>
        <location evidence="1">Membrane</location>
        <topology evidence="1">Lipid-anchor</topology>
    </subcellularLocation>
</comment>
<name>A0A543NH98_9ACTN</name>
<protein>
    <submittedName>
        <fullName evidence="8">D-methionine transport system substrate-binding protein</fullName>
    </submittedName>
</protein>
<evidence type="ECO:0000256" key="6">
    <source>
        <dbReference type="ARBA" id="ARBA00023288"/>
    </source>
</evidence>
<dbReference type="GO" id="GO:0016020">
    <property type="term" value="C:membrane"/>
    <property type="evidence" value="ECO:0007669"/>
    <property type="project" value="UniProtKB-SubCell"/>
</dbReference>
<keyword evidence="6" id="KW-0449">Lipoprotein</keyword>
<dbReference type="AlphaFoldDB" id="A0A543NH98"/>
<dbReference type="InterPro" id="IPR004872">
    <property type="entry name" value="Lipoprotein_NlpA"/>
</dbReference>
<gene>
    <name evidence="8" type="ORF">FHX37_1122</name>
</gene>
<feature type="lipid moiety-binding region" description="S-diacylglycerol cysteine" evidence="7">
    <location>
        <position position="47"/>
    </location>
</feature>
<keyword evidence="9" id="KW-1185">Reference proteome</keyword>